<dbReference type="EMBL" id="JAGTJQ010000007">
    <property type="protein sequence ID" value="KAH7027808.1"/>
    <property type="molecule type" value="Genomic_DNA"/>
</dbReference>
<evidence type="ECO:0000313" key="2">
    <source>
        <dbReference type="EMBL" id="KAH7027808.1"/>
    </source>
</evidence>
<reference evidence="2" key="1">
    <citation type="journal article" date="2021" name="Nat. Commun.">
        <title>Genetic determinants of endophytism in the Arabidopsis root mycobiome.</title>
        <authorList>
            <person name="Mesny F."/>
            <person name="Miyauchi S."/>
            <person name="Thiergart T."/>
            <person name="Pickel B."/>
            <person name="Atanasova L."/>
            <person name="Karlsson M."/>
            <person name="Huettel B."/>
            <person name="Barry K.W."/>
            <person name="Haridas S."/>
            <person name="Chen C."/>
            <person name="Bauer D."/>
            <person name="Andreopoulos W."/>
            <person name="Pangilinan J."/>
            <person name="LaButti K."/>
            <person name="Riley R."/>
            <person name="Lipzen A."/>
            <person name="Clum A."/>
            <person name="Drula E."/>
            <person name="Henrissat B."/>
            <person name="Kohler A."/>
            <person name="Grigoriev I.V."/>
            <person name="Martin F.M."/>
            <person name="Hacquard S."/>
        </authorList>
    </citation>
    <scope>NUCLEOTIDE SEQUENCE</scope>
    <source>
        <strain evidence="2">MPI-CAGE-CH-0230</strain>
    </source>
</reference>
<sequence length="173" mass="19573">MKAAHDLGSADRRHHSHTHEPCSKLRKPYHGLGAEENVLRHSPIPTSPPEIPAWENQDAVVTSNTGTLCSRPGPWHRLVNNMRKRNTNLRPGLIGSTLTSKCKFVYDRMQSSSSWRKTETYGQPGRQPGQISRKHVAWFQPRGKEASFRGGFCNLEENATHGHQMCRNAQRES</sequence>
<proteinExistence type="predicted"/>
<dbReference type="RefSeq" id="XP_046010607.1">
    <property type="nucleotide sequence ID" value="XM_046154534.1"/>
</dbReference>
<organism evidence="2 3">
    <name type="scientific">Microdochium trichocladiopsis</name>
    <dbReference type="NCBI Taxonomy" id="1682393"/>
    <lineage>
        <taxon>Eukaryota</taxon>
        <taxon>Fungi</taxon>
        <taxon>Dikarya</taxon>
        <taxon>Ascomycota</taxon>
        <taxon>Pezizomycotina</taxon>
        <taxon>Sordariomycetes</taxon>
        <taxon>Xylariomycetidae</taxon>
        <taxon>Xylariales</taxon>
        <taxon>Microdochiaceae</taxon>
        <taxon>Microdochium</taxon>
    </lineage>
</organism>
<protein>
    <submittedName>
        <fullName evidence="2">Uncharacterized protein</fullName>
    </submittedName>
</protein>
<dbReference type="Proteomes" id="UP000756346">
    <property type="component" value="Unassembled WGS sequence"/>
</dbReference>
<comment type="caution">
    <text evidence="2">The sequence shown here is derived from an EMBL/GenBank/DDBJ whole genome shotgun (WGS) entry which is preliminary data.</text>
</comment>
<dbReference type="GeneID" id="70184080"/>
<gene>
    <name evidence="2" type="ORF">B0I36DRAFT_327965</name>
</gene>
<evidence type="ECO:0000313" key="3">
    <source>
        <dbReference type="Proteomes" id="UP000756346"/>
    </source>
</evidence>
<name>A0A9P8Y0W1_9PEZI</name>
<evidence type="ECO:0000256" key="1">
    <source>
        <dbReference type="SAM" id="MobiDB-lite"/>
    </source>
</evidence>
<accession>A0A9P8Y0W1</accession>
<dbReference type="OrthoDB" id="441812at2759"/>
<keyword evidence="3" id="KW-1185">Reference proteome</keyword>
<feature type="region of interest" description="Disordered" evidence="1">
    <location>
        <begin position="1"/>
        <end position="29"/>
    </location>
</feature>
<feature type="compositionally biased region" description="Basic and acidic residues" evidence="1">
    <location>
        <begin position="1"/>
        <end position="11"/>
    </location>
</feature>
<dbReference type="AlphaFoldDB" id="A0A9P8Y0W1"/>